<keyword evidence="8" id="KW-0862">Zinc</keyword>
<evidence type="ECO:0000256" key="6">
    <source>
        <dbReference type="ARBA" id="ARBA00022827"/>
    </source>
</evidence>
<dbReference type="GO" id="GO:0032259">
    <property type="term" value="P:methylation"/>
    <property type="evidence" value="ECO:0007669"/>
    <property type="project" value="UniProtKB-KW"/>
</dbReference>
<evidence type="ECO:0000256" key="5">
    <source>
        <dbReference type="ARBA" id="ARBA00022679"/>
    </source>
</evidence>
<dbReference type="GO" id="GO:0046872">
    <property type="term" value="F:metal ion binding"/>
    <property type="evidence" value="ECO:0007669"/>
    <property type="project" value="UniProtKB-KW"/>
</dbReference>
<keyword evidence="7 10" id="KW-0560">Oxidoreductase</keyword>
<dbReference type="InterPro" id="IPR036589">
    <property type="entry name" value="HCY_dom_sf"/>
</dbReference>
<feature type="binding site" evidence="8">
    <location>
        <position position="277"/>
    </location>
    <ligand>
        <name>Zn(2+)</name>
        <dbReference type="ChEBI" id="CHEBI:29105"/>
    </ligand>
</feature>
<feature type="binding site" evidence="8">
    <location>
        <position position="278"/>
    </location>
    <ligand>
        <name>Zn(2+)</name>
        <dbReference type="ChEBI" id="CHEBI:29105"/>
    </ligand>
</feature>
<keyword evidence="6" id="KW-0274">FAD</keyword>
<evidence type="ECO:0000256" key="2">
    <source>
        <dbReference type="ARBA" id="ARBA00004777"/>
    </source>
</evidence>
<name>A0A4Y6PZE2_PERCE</name>
<dbReference type="PANTHER" id="PTHR11103">
    <property type="entry name" value="SLR1189 PROTEIN"/>
    <property type="match status" value="1"/>
</dbReference>
<dbReference type="Proteomes" id="UP000315995">
    <property type="component" value="Chromosome"/>
</dbReference>
<dbReference type="GO" id="GO:0008168">
    <property type="term" value="F:methyltransferase activity"/>
    <property type="evidence" value="ECO:0007669"/>
    <property type="project" value="UniProtKB-UniRule"/>
</dbReference>
<keyword evidence="5 8" id="KW-0808">Transferase</keyword>
<dbReference type="RefSeq" id="WP_141199834.1">
    <property type="nucleotide sequence ID" value="NZ_CP041186.1"/>
</dbReference>
<organism evidence="10 11">
    <name type="scientific">Persicimonas caeni</name>
    <dbReference type="NCBI Taxonomy" id="2292766"/>
    <lineage>
        <taxon>Bacteria</taxon>
        <taxon>Deltaproteobacteria</taxon>
        <taxon>Bradymonadales</taxon>
        <taxon>Bradymonadaceae</taxon>
        <taxon>Persicimonas</taxon>
    </lineage>
</organism>
<dbReference type="EMBL" id="CP041186">
    <property type="protein sequence ID" value="QDG53377.1"/>
    <property type="molecule type" value="Genomic_DNA"/>
</dbReference>
<keyword evidence="11" id="KW-1185">Reference proteome</keyword>
<dbReference type="GO" id="GO:0004489">
    <property type="term" value="F:methylenetetrahydrofolate reductase [NAD(P)H] activity"/>
    <property type="evidence" value="ECO:0007669"/>
    <property type="project" value="UniProtKB-EC"/>
</dbReference>
<dbReference type="SUPFAM" id="SSF51730">
    <property type="entry name" value="FAD-linked oxidoreductase"/>
    <property type="match status" value="1"/>
</dbReference>
<dbReference type="AlphaFoldDB" id="A0A4Y6PZE2"/>
<keyword evidence="3 8" id="KW-0489">Methyltransferase</keyword>
<feature type="binding site" evidence="8">
    <location>
        <position position="213"/>
    </location>
    <ligand>
        <name>Zn(2+)</name>
        <dbReference type="ChEBI" id="CHEBI:29105"/>
    </ligand>
</feature>
<evidence type="ECO:0000313" key="11">
    <source>
        <dbReference type="Proteomes" id="UP000315995"/>
    </source>
</evidence>
<evidence type="ECO:0000259" key="9">
    <source>
        <dbReference type="PROSITE" id="PS50970"/>
    </source>
</evidence>
<gene>
    <name evidence="10" type="ORF">FIV42_22315</name>
</gene>
<dbReference type="UniPathway" id="UPA00193"/>
<dbReference type="EC" id="2.1.1.10" evidence="10"/>
<comment type="cofactor">
    <cofactor evidence="8">
        <name>Zn(2+)</name>
        <dbReference type="ChEBI" id="CHEBI:29105"/>
    </cofactor>
</comment>
<evidence type="ECO:0000256" key="8">
    <source>
        <dbReference type="PROSITE-ProRule" id="PRU00333"/>
    </source>
</evidence>
<comment type="pathway">
    <text evidence="2">One-carbon metabolism; tetrahydrofolate interconversion.</text>
</comment>
<dbReference type="OrthoDB" id="9803687at2"/>
<evidence type="ECO:0000256" key="7">
    <source>
        <dbReference type="ARBA" id="ARBA00023002"/>
    </source>
</evidence>
<feature type="domain" description="Hcy-binding" evidence="9">
    <location>
        <begin position="8"/>
        <end position="292"/>
    </location>
</feature>
<reference evidence="10 11" key="1">
    <citation type="submission" date="2019-06" db="EMBL/GenBank/DDBJ databases">
        <title>Persicimonas caeni gen. nov., sp. nov., a predatory bacterium isolated from solar saltern.</title>
        <authorList>
            <person name="Wang S."/>
        </authorList>
    </citation>
    <scope>NUCLEOTIDE SEQUENCE [LARGE SCALE GENOMIC DNA]</scope>
    <source>
        <strain evidence="10 11">YN101</strain>
    </source>
</reference>
<dbReference type="PANTHER" id="PTHR11103:SF18">
    <property type="entry name" value="SLR1189 PROTEIN"/>
    <property type="match status" value="1"/>
</dbReference>
<evidence type="ECO:0000256" key="3">
    <source>
        <dbReference type="ARBA" id="ARBA00022603"/>
    </source>
</evidence>
<evidence type="ECO:0000256" key="4">
    <source>
        <dbReference type="ARBA" id="ARBA00022630"/>
    </source>
</evidence>
<accession>A0A4Y6PZE2</accession>
<accession>A0A5B8YB86</accession>
<dbReference type="InterPro" id="IPR003171">
    <property type="entry name" value="Mehydrof_redctse-like"/>
</dbReference>
<dbReference type="Gene3D" id="3.20.20.330">
    <property type="entry name" value="Homocysteine-binding-like domain"/>
    <property type="match status" value="1"/>
</dbReference>
<proteinExistence type="predicted"/>
<dbReference type="Pfam" id="PF02219">
    <property type="entry name" value="MTHFR"/>
    <property type="match status" value="1"/>
</dbReference>
<dbReference type="PROSITE" id="PS50970">
    <property type="entry name" value="HCY"/>
    <property type="match status" value="1"/>
</dbReference>
<protein>
    <submittedName>
        <fullName evidence="10">Bifunctional homocysteine S-methyltransferase/methylenetetrahydrofolate reductase</fullName>
        <ecNumber evidence="10">1.5.1.20</ecNumber>
        <ecNumber evidence="10">2.1.1.10</ecNumber>
    </submittedName>
</protein>
<keyword evidence="8" id="KW-0479">Metal-binding</keyword>
<dbReference type="SUPFAM" id="SSF82282">
    <property type="entry name" value="Homocysteine S-methyltransferase"/>
    <property type="match status" value="1"/>
</dbReference>
<dbReference type="GO" id="GO:0035999">
    <property type="term" value="P:tetrahydrofolate interconversion"/>
    <property type="evidence" value="ECO:0007669"/>
    <property type="project" value="UniProtKB-UniPathway"/>
</dbReference>
<dbReference type="Gene3D" id="3.20.20.220">
    <property type="match status" value="1"/>
</dbReference>
<evidence type="ECO:0000256" key="1">
    <source>
        <dbReference type="ARBA" id="ARBA00001974"/>
    </source>
</evidence>
<dbReference type="Pfam" id="PF02574">
    <property type="entry name" value="S-methyl_trans"/>
    <property type="match status" value="1"/>
</dbReference>
<dbReference type="NCBIfam" id="NF006396">
    <property type="entry name" value="PRK08645.1"/>
    <property type="match status" value="1"/>
</dbReference>
<sequence length="643" mass="70174">MGKATKVTREFLEVVDAGPVVFDGAVGTQLYERGIYINKSFDDANLSQQDLVRSVHEAYLQAGADVITTNTFGSNRIKLKRHGLEDRVVEINRQGVLLAREVAQDAAFVAGSVGPTGLTPTMLTDAELDEIRQAYHEQITALADAGADLIVLETFRQLSEIRIAIEVAKDVCDLPIVAQMAFDSDMKTGDGAAPDRVALLLKQWGADVIGANCMEGPNVLFDVVEQMIGHGLPVIAEPNAGYPRKVEERLVYMATPEYFGVYARRFFKLGVNIVGGCCGTGPEHVRQIAAAARMMGGGRIKVEMAEADKVEQRVEEGLDAIPLEDRTNLARKILRVQRERVLAPPDKRPPVSRDTFVVSVEVNPPSGLNPDKSIESAQMLIDGGVDVINTSDGPRASVRMDNGAFAALMRKRVGCEVIVHYCSRDRNLLGLQSDLLGLHVLGLHNLCVITGDPPKVGDYPHATAVFDLDSIGMLRMISNFNRGLDPSGKSVGDVTRFFCACGAEPAAKDYEREIRRLEEKKAAGANFVMTQPVYDHRVLERFLSDIEHLELPVLVGLLPLASHRNAEFLHNEVPGMAVPDDIRKRMKEAGSGPQARAEGVKIAQETLEMVKDQVVGAYIMPPFGRYVAALEILQCIDGYPEVG</sequence>
<evidence type="ECO:0000313" key="10">
    <source>
        <dbReference type="EMBL" id="QDG53377.1"/>
    </source>
</evidence>
<comment type="cofactor">
    <cofactor evidence="1">
        <name>FAD</name>
        <dbReference type="ChEBI" id="CHEBI:57692"/>
    </cofactor>
</comment>
<keyword evidence="4" id="KW-0285">Flavoprotein</keyword>
<dbReference type="InterPro" id="IPR003726">
    <property type="entry name" value="HCY_dom"/>
</dbReference>
<dbReference type="GO" id="GO:0006555">
    <property type="term" value="P:methionine metabolic process"/>
    <property type="evidence" value="ECO:0007669"/>
    <property type="project" value="InterPro"/>
</dbReference>
<dbReference type="CDD" id="cd00537">
    <property type="entry name" value="MTHFR"/>
    <property type="match status" value="1"/>
</dbReference>
<dbReference type="InterPro" id="IPR029041">
    <property type="entry name" value="FAD-linked_oxidoreductase-like"/>
</dbReference>
<dbReference type="EC" id="1.5.1.20" evidence="10"/>